<evidence type="ECO:0000313" key="3">
    <source>
        <dbReference type="EMBL" id="PNY29040.1"/>
    </source>
</evidence>
<dbReference type="PANTHER" id="PTHR10696:SF54">
    <property type="entry name" value="FAMILY OXIDOREDUCTASE, PUTATIVE (AFU_ORTHOLOGUE AFUA_4G13850)-RELATED"/>
    <property type="match status" value="1"/>
</dbReference>
<protein>
    <recommendedName>
        <fullName evidence="2">TauD/TfdA-like domain-containing protein</fullName>
    </recommendedName>
</protein>
<dbReference type="SUPFAM" id="SSF51197">
    <property type="entry name" value="Clavaminate synthase-like"/>
    <property type="match status" value="1"/>
</dbReference>
<keyword evidence="4" id="KW-1185">Reference proteome</keyword>
<dbReference type="GO" id="GO:0016491">
    <property type="term" value="F:oxidoreductase activity"/>
    <property type="evidence" value="ECO:0007669"/>
    <property type="project" value="UniProtKB-KW"/>
</dbReference>
<dbReference type="InterPro" id="IPR050411">
    <property type="entry name" value="AlphaKG_dependent_hydroxylases"/>
</dbReference>
<dbReference type="STRING" id="45235.A0A2K3QND0"/>
<keyword evidence="1" id="KW-0560">Oxidoreductase</keyword>
<evidence type="ECO:0000313" key="4">
    <source>
        <dbReference type="Proteomes" id="UP000236621"/>
    </source>
</evidence>
<dbReference type="PANTHER" id="PTHR10696">
    <property type="entry name" value="GAMMA-BUTYROBETAINE HYDROXYLASE-RELATED"/>
    <property type="match status" value="1"/>
</dbReference>
<accession>A0A2K3QND0</accession>
<dbReference type="OrthoDB" id="272271at2759"/>
<feature type="domain" description="TauD/TfdA-like" evidence="2">
    <location>
        <begin position="89"/>
        <end position="356"/>
    </location>
</feature>
<organism evidence="3 4">
    <name type="scientific">Tolypocladium capitatum</name>
    <dbReference type="NCBI Taxonomy" id="45235"/>
    <lineage>
        <taxon>Eukaryota</taxon>
        <taxon>Fungi</taxon>
        <taxon>Dikarya</taxon>
        <taxon>Ascomycota</taxon>
        <taxon>Pezizomycotina</taxon>
        <taxon>Sordariomycetes</taxon>
        <taxon>Hypocreomycetidae</taxon>
        <taxon>Hypocreales</taxon>
        <taxon>Ophiocordycipitaceae</taxon>
        <taxon>Tolypocladium</taxon>
    </lineage>
</organism>
<dbReference type="AlphaFoldDB" id="A0A2K3QND0"/>
<sequence length="432" mass="47768">MPRFKAREIMHDNPVVGVVRDVAGSGLPDILTGPLVWSGANLKDRDSYTLRLSTEDIKEIEAALATFKSTTMVKLTAMTGLGLNGDEVSQTNFPLPNLASRLSEAAETLHDGRGFVVISGLDASRYSVEDGTVLYLGLAEYVADVRGLQDKKGNVLSHITSSKIWNVPAEQRHGIHSSKALLGLSEPQVRGADAPWPQPFHNDMGCDILALQVRHSAHSGGYTYLSSAWTLFNTLVREEPEVAVSLLTSNWPVQISGRPSRHYLAPAFAIHDGRLMVSMDPNRFGRHPSSGDAEIPVLNAAQKHALERVSVVARKTELQLRLERGDLVFLNNWAMLHRRDAYEDGKNSSRHIVRLWLRSTRLGWSVPPQMLPPWQAAYGETSETKARIYALYPMAIYMVPKYSAGSAAFMIEDSEESDGDLMIKGSARISRW</sequence>
<dbReference type="Gene3D" id="3.60.130.10">
    <property type="entry name" value="Clavaminate synthase-like"/>
    <property type="match status" value="1"/>
</dbReference>
<comment type="caution">
    <text evidence="3">The sequence shown here is derived from an EMBL/GenBank/DDBJ whole genome shotgun (WGS) entry which is preliminary data.</text>
</comment>
<dbReference type="Pfam" id="PF02668">
    <property type="entry name" value="TauD"/>
    <property type="match status" value="1"/>
</dbReference>
<dbReference type="EMBL" id="NRSZ01000165">
    <property type="protein sequence ID" value="PNY29040.1"/>
    <property type="molecule type" value="Genomic_DNA"/>
</dbReference>
<dbReference type="InterPro" id="IPR003819">
    <property type="entry name" value="TauD/TfdA-like"/>
</dbReference>
<evidence type="ECO:0000256" key="1">
    <source>
        <dbReference type="ARBA" id="ARBA00023002"/>
    </source>
</evidence>
<dbReference type="Proteomes" id="UP000236621">
    <property type="component" value="Unassembled WGS sequence"/>
</dbReference>
<gene>
    <name evidence="3" type="ORF">TCAP_01040</name>
</gene>
<dbReference type="InterPro" id="IPR042098">
    <property type="entry name" value="TauD-like_sf"/>
</dbReference>
<evidence type="ECO:0000259" key="2">
    <source>
        <dbReference type="Pfam" id="PF02668"/>
    </source>
</evidence>
<name>A0A2K3QND0_9HYPO</name>
<proteinExistence type="predicted"/>
<reference evidence="3 4" key="1">
    <citation type="submission" date="2017-08" db="EMBL/GenBank/DDBJ databases">
        <title>Harnessing the power of phylogenomics to disentangle the directionality and signatures of interkingdom host jumping in the parasitic fungal genus Tolypocladium.</title>
        <authorList>
            <person name="Quandt C.A."/>
            <person name="Patterson W."/>
            <person name="Spatafora J.W."/>
        </authorList>
    </citation>
    <scope>NUCLEOTIDE SEQUENCE [LARGE SCALE GENOMIC DNA]</scope>
    <source>
        <strain evidence="3 4">CBS 113982</strain>
    </source>
</reference>